<sequence>MAAKAIKTPPPPPKDHESSSSNGEEDEEESKTGTQNTPPVVGVVGEEDKSGGGESDSESDAGMAAKKSQGTMMISNSKAAQTPSAAAGKRGRESDLAVKKSKAKRAKGEEGEETALNKKTLFQRVFSESDEIDLLRGIKDYYDHESNGNKEMNDAFYEFIMGSIKVSVNKGQVVDKVRRLRKKYNNLAGKSNNGKDPSFSKDHDKKLYKLSKRIWGAKAKDNDEEDMAMEDPKEKELILSSDVVTGTATAMADFNRTEERVLKDCMARLTAEKRDKVEKKLKVIQLESYLKRSGVICKLVESTLRAYKSK</sequence>
<evidence type="ECO:0000259" key="3">
    <source>
        <dbReference type="Pfam" id="PF04504"/>
    </source>
</evidence>
<dbReference type="InterPro" id="IPR053932">
    <property type="entry name" value="GeBP-like_DBD"/>
</dbReference>
<protein>
    <recommendedName>
        <fullName evidence="3">Glabrous enhancer-binding protein-like DBD domain-containing protein</fullName>
    </recommendedName>
</protein>
<proteinExistence type="inferred from homology"/>
<dbReference type="Pfam" id="PF04504">
    <property type="entry name" value="GeBP-like_DBD"/>
    <property type="match status" value="1"/>
</dbReference>
<gene>
    <name evidence="4" type="ORF">CCACVL1_06950</name>
</gene>
<dbReference type="Proteomes" id="UP000188268">
    <property type="component" value="Unassembled WGS sequence"/>
</dbReference>
<name>A0A1R3JAV0_COCAP</name>
<dbReference type="PANTHER" id="PTHR31662">
    <property type="entry name" value="BNAANNG10740D PROTEIN-RELATED"/>
    <property type="match status" value="1"/>
</dbReference>
<dbReference type="PANTHER" id="PTHR31662:SF33">
    <property type="entry name" value="DNA-BINDING STOREKEEPER PROTEIN TRANSCRIPTIONAL REGULATOR-LIKE PROTEIN"/>
    <property type="match status" value="1"/>
</dbReference>
<evidence type="ECO:0000256" key="2">
    <source>
        <dbReference type="SAM" id="MobiDB-lite"/>
    </source>
</evidence>
<feature type="domain" description="Glabrous enhancer-binding protein-like DBD" evidence="3">
    <location>
        <begin position="122"/>
        <end position="216"/>
    </location>
</feature>
<dbReference type="InterPro" id="IPR007592">
    <property type="entry name" value="GEBP"/>
</dbReference>
<evidence type="ECO:0000313" key="5">
    <source>
        <dbReference type="Proteomes" id="UP000188268"/>
    </source>
</evidence>
<feature type="compositionally biased region" description="Polar residues" evidence="2">
    <location>
        <begin position="68"/>
        <end position="84"/>
    </location>
</feature>
<dbReference type="STRING" id="210143.A0A1R3JAV0"/>
<dbReference type="EMBL" id="AWWV01008262">
    <property type="protein sequence ID" value="OMO91952.1"/>
    <property type="molecule type" value="Genomic_DNA"/>
</dbReference>
<comment type="caution">
    <text evidence="4">The sequence shown here is derived from an EMBL/GenBank/DDBJ whole genome shotgun (WGS) entry which is preliminary data.</text>
</comment>
<organism evidence="4 5">
    <name type="scientific">Corchorus capsularis</name>
    <name type="common">Jute</name>
    <dbReference type="NCBI Taxonomy" id="210143"/>
    <lineage>
        <taxon>Eukaryota</taxon>
        <taxon>Viridiplantae</taxon>
        <taxon>Streptophyta</taxon>
        <taxon>Embryophyta</taxon>
        <taxon>Tracheophyta</taxon>
        <taxon>Spermatophyta</taxon>
        <taxon>Magnoliopsida</taxon>
        <taxon>eudicotyledons</taxon>
        <taxon>Gunneridae</taxon>
        <taxon>Pentapetalae</taxon>
        <taxon>rosids</taxon>
        <taxon>malvids</taxon>
        <taxon>Malvales</taxon>
        <taxon>Malvaceae</taxon>
        <taxon>Grewioideae</taxon>
        <taxon>Apeibeae</taxon>
        <taxon>Corchorus</taxon>
    </lineage>
</organism>
<dbReference type="OMA" id="LGRCKKK"/>
<dbReference type="AlphaFoldDB" id="A0A1R3JAV0"/>
<feature type="region of interest" description="Disordered" evidence="2">
    <location>
        <begin position="1"/>
        <end position="113"/>
    </location>
</feature>
<keyword evidence="5" id="KW-1185">Reference proteome</keyword>
<evidence type="ECO:0000313" key="4">
    <source>
        <dbReference type="EMBL" id="OMO91952.1"/>
    </source>
</evidence>
<dbReference type="OrthoDB" id="1097145at2759"/>
<dbReference type="GO" id="GO:0005634">
    <property type="term" value="C:nucleus"/>
    <property type="evidence" value="ECO:0007669"/>
    <property type="project" value="TreeGrafter"/>
</dbReference>
<dbReference type="Gramene" id="OMO91952">
    <property type="protein sequence ID" value="OMO91952"/>
    <property type="gene ID" value="CCACVL1_06950"/>
</dbReference>
<evidence type="ECO:0000256" key="1">
    <source>
        <dbReference type="ARBA" id="ARBA00010820"/>
    </source>
</evidence>
<comment type="similarity">
    <text evidence="1">Belongs to the GeBP family.</text>
</comment>
<reference evidence="4 5" key="1">
    <citation type="submission" date="2013-09" db="EMBL/GenBank/DDBJ databases">
        <title>Corchorus capsularis genome sequencing.</title>
        <authorList>
            <person name="Alam M."/>
            <person name="Haque M.S."/>
            <person name="Islam M.S."/>
            <person name="Emdad E.M."/>
            <person name="Islam M.M."/>
            <person name="Ahmed B."/>
            <person name="Halim A."/>
            <person name="Hossen Q.M.M."/>
            <person name="Hossain M.Z."/>
            <person name="Ahmed R."/>
            <person name="Khan M.M."/>
            <person name="Islam R."/>
            <person name="Rashid M.M."/>
            <person name="Khan S.A."/>
            <person name="Rahman M.S."/>
            <person name="Alam M."/>
        </authorList>
    </citation>
    <scope>NUCLEOTIDE SEQUENCE [LARGE SCALE GENOMIC DNA]</scope>
    <source>
        <strain evidence="5">cv. CVL-1</strain>
        <tissue evidence="4">Whole seedling</tissue>
    </source>
</reference>
<dbReference type="GO" id="GO:0006355">
    <property type="term" value="P:regulation of DNA-templated transcription"/>
    <property type="evidence" value="ECO:0007669"/>
    <property type="project" value="InterPro"/>
</dbReference>
<accession>A0A1R3JAV0</accession>